<keyword evidence="4" id="KW-0378">Hydrolase</keyword>
<dbReference type="InterPro" id="IPR037004">
    <property type="entry name" value="Exonuc_VII_ssu_sf"/>
</dbReference>
<evidence type="ECO:0000313" key="8">
    <source>
        <dbReference type="EMBL" id="SKB04075.1"/>
    </source>
</evidence>
<dbReference type="GO" id="GO:0006308">
    <property type="term" value="P:DNA catabolic process"/>
    <property type="evidence" value="ECO:0007669"/>
    <property type="project" value="UniProtKB-UniRule"/>
</dbReference>
<dbReference type="AlphaFoldDB" id="A0A1T4YS20"/>
<dbReference type="PANTHER" id="PTHR34137">
    <property type="entry name" value="EXODEOXYRIBONUCLEASE 7 SMALL SUBUNIT"/>
    <property type="match status" value="1"/>
</dbReference>
<comment type="similarity">
    <text evidence="1">Belongs to the XseB family.</text>
</comment>
<dbReference type="Proteomes" id="UP000190774">
    <property type="component" value="Unassembled WGS sequence"/>
</dbReference>
<dbReference type="SUPFAM" id="SSF116842">
    <property type="entry name" value="XseB-like"/>
    <property type="match status" value="1"/>
</dbReference>
<proteinExistence type="inferred from homology"/>
<dbReference type="Gene3D" id="1.10.287.1040">
    <property type="entry name" value="Exonuclease VII, small subunit"/>
    <property type="match status" value="1"/>
</dbReference>
<evidence type="ECO:0000256" key="7">
    <source>
        <dbReference type="SAM" id="MobiDB-lite"/>
    </source>
</evidence>
<sequence>MERLEEIVAQMEGDRLPLDEMVASYEEGMRLLKVCRQRIENARRRVEIITADAEGKATTAAFDPALVEASLPEEKSRPASPARRKKPVESEEDPDDIRLF</sequence>
<feature type="compositionally biased region" description="Acidic residues" evidence="7">
    <location>
        <begin position="90"/>
        <end position="100"/>
    </location>
</feature>
<dbReference type="Pfam" id="PF02609">
    <property type="entry name" value="Exonuc_VII_S"/>
    <property type="match status" value="1"/>
</dbReference>
<organism evidence="8 9">
    <name type="scientific">Prosthecobacter debontii</name>
    <dbReference type="NCBI Taxonomy" id="48467"/>
    <lineage>
        <taxon>Bacteria</taxon>
        <taxon>Pseudomonadati</taxon>
        <taxon>Verrucomicrobiota</taxon>
        <taxon>Verrucomicrobiia</taxon>
        <taxon>Verrucomicrobiales</taxon>
        <taxon>Verrucomicrobiaceae</taxon>
        <taxon>Prosthecobacter</taxon>
    </lineage>
</organism>
<dbReference type="EC" id="3.1.11.6" evidence="6"/>
<evidence type="ECO:0000256" key="5">
    <source>
        <dbReference type="ARBA" id="ARBA00022839"/>
    </source>
</evidence>
<gene>
    <name evidence="8" type="ORF">SAMN02745166_03959</name>
</gene>
<keyword evidence="5" id="KW-0269">Exonuclease</keyword>
<keyword evidence="9" id="KW-1185">Reference proteome</keyword>
<dbReference type="STRING" id="48467.SAMN02745166_03959"/>
<dbReference type="EMBL" id="FUYE01000016">
    <property type="protein sequence ID" value="SKB04075.1"/>
    <property type="molecule type" value="Genomic_DNA"/>
</dbReference>
<evidence type="ECO:0000256" key="1">
    <source>
        <dbReference type="ARBA" id="ARBA00009998"/>
    </source>
</evidence>
<feature type="region of interest" description="Disordered" evidence="7">
    <location>
        <begin position="68"/>
        <end position="100"/>
    </location>
</feature>
<evidence type="ECO:0000313" key="9">
    <source>
        <dbReference type="Proteomes" id="UP000190774"/>
    </source>
</evidence>
<dbReference type="NCBIfam" id="TIGR01280">
    <property type="entry name" value="xseB"/>
    <property type="match status" value="1"/>
</dbReference>
<name>A0A1T4YS20_9BACT</name>
<keyword evidence="2" id="KW-0963">Cytoplasm</keyword>
<evidence type="ECO:0000256" key="6">
    <source>
        <dbReference type="NCBIfam" id="TIGR01280"/>
    </source>
</evidence>
<dbReference type="GO" id="GO:0005829">
    <property type="term" value="C:cytosol"/>
    <property type="evidence" value="ECO:0007669"/>
    <property type="project" value="TreeGrafter"/>
</dbReference>
<dbReference type="InterPro" id="IPR003761">
    <property type="entry name" value="Exonuc_VII_S"/>
</dbReference>
<protein>
    <recommendedName>
        <fullName evidence="6">Exodeoxyribonuclease VII small subunit</fullName>
        <ecNumber evidence="6">3.1.11.6</ecNumber>
    </recommendedName>
</protein>
<dbReference type="GO" id="GO:0009318">
    <property type="term" value="C:exodeoxyribonuclease VII complex"/>
    <property type="evidence" value="ECO:0007669"/>
    <property type="project" value="UniProtKB-UniRule"/>
</dbReference>
<dbReference type="PANTHER" id="PTHR34137:SF1">
    <property type="entry name" value="EXODEOXYRIBONUCLEASE 7 SMALL SUBUNIT"/>
    <property type="match status" value="1"/>
</dbReference>
<evidence type="ECO:0000256" key="2">
    <source>
        <dbReference type="ARBA" id="ARBA00022490"/>
    </source>
</evidence>
<reference evidence="9" key="1">
    <citation type="submission" date="2017-02" db="EMBL/GenBank/DDBJ databases">
        <authorList>
            <person name="Varghese N."/>
            <person name="Submissions S."/>
        </authorList>
    </citation>
    <scope>NUCLEOTIDE SEQUENCE [LARGE SCALE GENOMIC DNA]</scope>
    <source>
        <strain evidence="9">ATCC 700200</strain>
    </source>
</reference>
<keyword evidence="3" id="KW-0540">Nuclease</keyword>
<accession>A0A1T4YS20</accession>
<dbReference type="GO" id="GO:0008855">
    <property type="term" value="F:exodeoxyribonuclease VII activity"/>
    <property type="evidence" value="ECO:0007669"/>
    <property type="project" value="UniProtKB-UniRule"/>
</dbReference>
<evidence type="ECO:0000256" key="4">
    <source>
        <dbReference type="ARBA" id="ARBA00022801"/>
    </source>
</evidence>
<evidence type="ECO:0000256" key="3">
    <source>
        <dbReference type="ARBA" id="ARBA00022722"/>
    </source>
</evidence>